<dbReference type="Gene3D" id="3.60.15.10">
    <property type="entry name" value="Ribonuclease Z/Hydroxyacylglutathione hydrolase-like"/>
    <property type="match status" value="1"/>
</dbReference>
<gene>
    <name evidence="8" type="ORF">Ae201684_007073</name>
</gene>
<name>A0A6G0X9P4_9STRA</name>
<dbReference type="FunFam" id="3.40.50.12650:FF:000001">
    <property type="entry name" value="DNA cross-link repair 1A"/>
    <property type="match status" value="1"/>
</dbReference>
<dbReference type="AlphaFoldDB" id="A0A6G0X9P4"/>
<dbReference type="EMBL" id="VJMJ01000088">
    <property type="protein sequence ID" value="KAF0736623.1"/>
    <property type="molecule type" value="Genomic_DNA"/>
</dbReference>
<evidence type="ECO:0000256" key="5">
    <source>
        <dbReference type="ARBA" id="ARBA00023242"/>
    </source>
</evidence>
<accession>A0A6G0X9P4</accession>
<comment type="subcellular location">
    <subcellularLocation>
        <location evidence="1">Nucleus</location>
    </subcellularLocation>
</comment>
<evidence type="ECO:0000259" key="7">
    <source>
        <dbReference type="Pfam" id="PF07522"/>
    </source>
</evidence>
<evidence type="ECO:0000313" key="8">
    <source>
        <dbReference type="EMBL" id="KAF0736623.1"/>
    </source>
</evidence>
<keyword evidence="3" id="KW-0227">DNA damage</keyword>
<dbReference type="VEuPathDB" id="FungiDB:AeMF1_018296"/>
<dbReference type="SUPFAM" id="SSF56281">
    <property type="entry name" value="Metallo-hydrolase/oxidoreductase"/>
    <property type="match status" value="1"/>
</dbReference>
<dbReference type="GO" id="GO:0006303">
    <property type="term" value="P:double-strand break repair via nonhomologous end joining"/>
    <property type="evidence" value="ECO:0007669"/>
    <property type="project" value="TreeGrafter"/>
</dbReference>
<feature type="region of interest" description="Disordered" evidence="6">
    <location>
        <begin position="20"/>
        <end position="59"/>
    </location>
</feature>
<dbReference type="CDD" id="cd16273">
    <property type="entry name" value="SNM1A-1C-like_MBL-fold"/>
    <property type="match status" value="1"/>
</dbReference>
<evidence type="ECO:0000256" key="2">
    <source>
        <dbReference type="ARBA" id="ARBA00010304"/>
    </source>
</evidence>
<sequence>MTCVATEVCEEVDVRVIDSELITDENHAPHEPTTASTQDERVASTSNDLESPMPSDGPIEDVIDLLSDDENCPSTQRAENYSPPLAPLSPPTATTTSLVVRCPTCGKNLTFLNALGQNQHVNNCLDQMELFERNKKQPKPSPFVQTTLTPATPPPQQPQAPILHPCTVCGIELCGKSTPQRVQHTKACARRFGVNVQSLRIDEDAPAPDPSVEPPSVPQMSNAFDMLMKNAQTASLSVGQPLRAGTGKKRKPSSMFNKPKDGYPCPQYKIIRGTTIVVDGFQYAKPSLSKVYFLSHFHSDHYTGLTKSFSAGIIYCTPVTAKLVLLCLGVDQKYIHPLPLNQPYVLPNQQAQVTFIDANHCPGAALILFQLRGGKTYLHTGDFRYDASMLESRFLLRFAHQEPVLDGVYLDTTYCEPQYCHPTQAVAIAEAKRLIDYHENDRALFLFGSYSIGKERLFMDVAHHLQRKVYVERSKLSLLSCFEWPESEMAMLTLEPSITNLHVVPMGSLNFEVMAALLSKHRLRFHKIIAFRPTGWTFSGKHKLSSMRSQSDGKLIIYGIPYSEHSSFEELCAFIKAFKPASIIPTVNCTKSQQQVDLLRQTCFHNITHHFK</sequence>
<dbReference type="Proteomes" id="UP000481153">
    <property type="component" value="Unassembled WGS sequence"/>
</dbReference>
<dbReference type="InterPro" id="IPR036866">
    <property type="entry name" value="RibonucZ/Hydroxyglut_hydro"/>
</dbReference>
<comment type="caution">
    <text evidence="8">The sequence shown here is derived from an EMBL/GenBank/DDBJ whole genome shotgun (WGS) entry which is preliminary data.</text>
</comment>
<dbReference type="GO" id="GO:0036297">
    <property type="term" value="P:interstrand cross-link repair"/>
    <property type="evidence" value="ECO:0007669"/>
    <property type="project" value="TreeGrafter"/>
</dbReference>
<keyword evidence="5" id="KW-0539">Nucleus</keyword>
<keyword evidence="9" id="KW-1185">Reference proteome</keyword>
<evidence type="ECO:0000313" key="9">
    <source>
        <dbReference type="Proteomes" id="UP000481153"/>
    </source>
</evidence>
<evidence type="ECO:0000256" key="6">
    <source>
        <dbReference type="SAM" id="MobiDB-lite"/>
    </source>
</evidence>
<evidence type="ECO:0000256" key="1">
    <source>
        <dbReference type="ARBA" id="ARBA00004123"/>
    </source>
</evidence>
<dbReference type="GO" id="GO:0003684">
    <property type="term" value="F:damaged DNA binding"/>
    <property type="evidence" value="ECO:0007669"/>
    <property type="project" value="TreeGrafter"/>
</dbReference>
<proteinExistence type="inferred from homology"/>
<evidence type="ECO:0000256" key="3">
    <source>
        <dbReference type="ARBA" id="ARBA00022763"/>
    </source>
</evidence>
<protein>
    <recommendedName>
        <fullName evidence="7">DNA repair metallo-beta-lactamase domain-containing protein</fullName>
    </recommendedName>
</protein>
<reference evidence="8 9" key="1">
    <citation type="submission" date="2019-07" db="EMBL/GenBank/DDBJ databases">
        <title>Genomics analysis of Aphanomyces spp. identifies a new class of oomycete effector associated with host adaptation.</title>
        <authorList>
            <person name="Gaulin E."/>
        </authorList>
    </citation>
    <scope>NUCLEOTIDE SEQUENCE [LARGE SCALE GENOMIC DNA]</scope>
    <source>
        <strain evidence="8 9">ATCC 201684</strain>
    </source>
</reference>
<dbReference type="PANTHER" id="PTHR23240">
    <property type="entry name" value="DNA CROSS-LINK REPAIR PROTEIN PSO2/SNM1-RELATED"/>
    <property type="match status" value="1"/>
</dbReference>
<dbReference type="Pfam" id="PF07522">
    <property type="entry name" value="DRMBL"/>
    <property type="match status" value="1"/>
</dbReference>
<dbReference type="Gene3D" id="3.40.50.12650">
    <property type="match status" value="1"/>
</dbReference>
<dbReference type="GO" id="GO:0035312">
    <property type="term" value="F:5'-3' DNA exonuclease activity"/>
    <property type="evidence" value="ECO:0007669"/>
    <property type="project" value="TreeGrafter"/>
</dbReference>
<dbReference type="InterPro" id="IPR011084">
    <property type="entry name" value="DRMBL"/>
</dbReference>
<keyword evidence="4" id="KW-0234">DNA repair</keyword>
<evidence type="ECO:0000256" key="4">
    <source>
        <dbReference type="ARBA" id="ARBA00023204"/>
    </source>
</evidence>
<dbReference type="GO" id="GO:0005634">
    <property type="term" value="C:nucleus"/>
    <property type="evidence" value="ECO:0007669"/>
    <property type="project" value="UniProtKB-SubCell"/>
</dbReference>
<feature type="region of interest" description="Disordered" evidence="6">
    <location>
        <begin position="69"/>
        <end position="88"/>
    </location>
</feature>
<dbReference type="PANTHER" id="PTHR23240:SF6">
    <property type="entry name" value="DNA CROSS-LINK REPAIR 1A PROTEIN"/>
    <property type="match status" value="1"/>
</dbReference>
<comment type="similarity">
    <text evidence="2">Belongs to the DNA repair metallo-beta-lactamase (DRMBL) family.</text>
</comment>
<feature type="compositionally biased region" description="Basic and acidic residues" evidence="6">
    <location>
        <begin position="20"/>
        <end position="30"/>
    </location>
</feature>
<organism evidence="8 9">
    <name type="scientific">Aphanomyces euteiches</name>
    <dbReference type="NCBI Taxonomy" id="100861"/>
    <lineage>
        <taxon>Eukaryota</taxon>
        <taxon>Sar</taxon>
        <taxon>Stramenopiles</taxon>
        <taxon>Oomycota</taxon>
        <taxon>Saprolegniomycetes</taxon>
        <taxon>Saprolegniales</taxon>
        <taxon>Verrucalvaceae</taxon>
        <taxon>Aphanomyces</taxon>
    </lineage>
</organism>
<feature type="domain" description="DNA repair metallo-beta-lactamase" evidence="7">
    <location>
        <begin position="490"/>
        <end position="590"/>
    </location>
</feature>
<feature type="compositionally biased region" description="Polar residues" evidence="6">
    <location>
        <begin position="33"/>
        <end position="49"/>
    </location>
</feature>